<dbReference type="EMBL" id="JACRSP010000005">
    <property type="protein sequence ID" value="MBC8537046.1"/>
    <property type="molecule type" value="Genomic_DNA"/>
</dbReference>
<evidence type="ECO:0000313" key="2">
    <source>
        <dbReference type="Proteomes" id="UP000620366"/>
    </source>
</evidence>
<gene>
    <name evidence="1" type="ORF">H8695_10135</name>
</gene>
<sequence>MTFAFLIMGDYDTARDRAAIHGGAARIIGVANLDEACAAARELCDSGIGCIELCGAFGEEGAKRVIDATGNRVPVGYVTHLPQQDELHRAAFSG</sequence>
<dbReference type="Pfam" id="PF20116">
    <property type="entry name" value="DUF6506"/>
    <property type="match status" value="1"/>
</dbReference>
<name>A0A926DF46_9FIRM</name>
<dbReference type="Proteomes" id="UP000620366">
    <property type="component" value="Unassembled WGS sequence"/>
</dbReference>
<protein>
    <submittedName>
        <fullName evidence="1">Uncharacterized protein</fullName>
    </submittedName>
</protein>
<proteinExistence type="predicted"/>
<organism evidence="1 2">
    <name type="scientific">Feifania hominis</name>
    <dbReference type="NCBI Taxonomy" id="2763660"/>
    <lineage>
        <taxon>Bacteria</taxon>
        <taxon>Bacillati</taxon>
        <taxon>Bacillota</taxon>
        <taxon>Clostridia</taxon>
        <taxon>Eubacteriales</taxon>
        <taxon>Feifaniaceae</taxon>
        <taxon>Feifania</taxon>
    </lineage>
</organism>
<keyword evidence="2" id="KW-1185">Reference proteome</keyword>
<evidence type="ECO:0000313" key="1">
    <source>
        <dbReference type="EMBL" id="MBC8537046.1"/>
    </source>
</evidence>
<reference evidence="1" key="1">
    <citation type="submission" date="2020-08" db="EMBL/GenBank/DDBJ databases">
        <title>Genome public.</title>
        <authorList>
            <person name="Liu C."/>
            <person name="Sun Q."/>
        </authorList>
    </citation>
    <scope>NUCLEOTIDE SEQUENCE</scope>
    <source>
        <strain evidence="1">BX7</strain>
    </source>
</reference>
<dbReference type="InterPro" id="IPR045441">
    <property type="entry name" value="DUF6506"/>
</dbReference>
<comment type="caution">
    <text evidence="1">The sequence shown here is derived from an EMBL/GenBank/DDBJ whole genome shotgun (WGS) entry which is preliminary data.</text>
</comment>
<accession>A0A926DF46</accession>
<dbReference type="AlphaFoldDB" id="A0A926DF46"/>
<dbReference type="RefSeq" id="WP_249301253.1">
    <property type="nucleotide sequence ID" value="NZ_JACRSP010000005.1"/>
</dbReference>